<proteinExistence type="predicted"/>
<keyword evidence="2" id="KW-0472">Membrane</keyword>
<evidence type="ECO:0000256" key="1">
    <source>
        <dbReference type="SAM" id="MobiDB-lite"/>
    </source>
</evidence>
<organism evidence="3">
    <name type="scientific">Euplotes harpa</name>
    <dbReference type="NCBI Taxonomy" id="151035"/>
    <lineage>
        <taxon>Eukaryota</taxon>
        <taxon>Sar</taxon>
        <taxon>Alveolata</taxon>
        <taxon>Ciliophora</taxon>
        <taxon>Intramacronucleata</taxon>
        <taxon>Spirotrichea</taxon>
        <taxon>Hypotrichia</taxon>
        <taxon>Euplotida</taxon>
        <taxon>Euplotidae</taxon>
        <taxon>Euplotes</taxon>
    </lineage>
</organism>
<gene>
    <name evidence="3" type="ORF">EHAR0213_LOCUS15746</name>
</gene>
<feature type="compositionally biased region" description="Acidic residues" evidence="1">
    <location>
        <begin position="171"/>
        <end position="184"/>
    </location>
</feature>
<keyword evidence="2" id="KW-1133">Transmembrane helix</keyword>
<keyword evidence="2" id="KW-0812">Transmembrane</keyword>
<accession>A0A7S3JJR7</accession>
<name>A0A7S3JJR7_9SPIT</name>
<evidence type="ECO:0000313" key="3">
    <source>
        <dbReference type="EMBL" id="CAE0356829.1"/>
    </source>
</evidence>
<dbReference type="AlphaFoldDB" id="A0A7S3JJR7"/>
<evidence type="ECO:0000256" key="2">
    <source>
        <dbReference type="SAM" id="Phobius"/>
    </source>
</evidence>
<sequence>MGGRILGVTMCIWGVIITSLFVVTISDKLELTQLQKNAYVLIQRLVFRDELKRVSASAIFSMFRFSKAFRNDRDVNVRTTPKMLKSAEENFKRKMLQFRDKNSEMRKFDNTTEYTFLSLNLINLWEEIQEFKEKQDKLSEHQNEVISMLTFLCKKKGYDVDKVLQLVADSDETTECEGDNDNDNDEKKFL</sequence>
<reference evidence="3" key="1">
    <citation type="submission" date="2021-01" db="EMBL/GenBank/DDBJ databases">
        <authorList>
            <person name="Corre E."/>
            <person name="Pelletier E."/>
            <person name="Niang G."/>
            <person name="Scheremetjew M."/>
            <person name="Finn R."/>
            <person name="Kale V."/>
            <person name="Holt S."/>
            <person name="Cochrane G."/>
            <person name="Meng A."/>
            <person name="Brown T."/>
            <person name="Cohen L."/>
        </authorList>
    </citation>
    <scope>NUCLEOTIDE SEQUENCE</scope>
    <source>
        <strain evidence="3">FSP1.4</strain>
    </source>
</reference>
<feature type="transmembrane region" description="Helical" evidence="2">
    <location>
        <begin position="6"/>
        <end position="26"/>
    </location>
</feature>
<protein>
    <submittedName>
        <fullName evidence="3">Uncharacterized protein</fullName>
    </submittedName>
</protein>
<dbReference type="EMBL" id="HBII01037088">
    <property type="protein sequence ID" value="CAE0356829.1"/>
    <property type="molecule type" value="Transcribed_RNA"/>
</dbReference>
<feature type="region of interest" description="Disordered" evidence="1">
    <location>
        <begin position="171"/>
        <end position="190"/>
    </location>
</feature>